<organism evidence="3 4">
    <name type="scientific">Streptomyces albiaxialis</name>
    <dbReference type="NCBI Taxonomy" id="329523"/>
    <lineage>
        <taxon>Bacteria</taxon>
        <taxon>Bacillati</taxon>
        <taxon>Actinomycetota</taxon>
        <taxon>Actinomycetes</taxon>
        <taxon>Kitasatosporales</taxon>
        <taxon>Streptomycetaceae</taxon>
        <taxon>Streptomyces</taxon>
    </lineage>
</organism>
<name>A0ABN2X5Z3_9ACTN</name>
<gene>
    <name evidence="3" type="ORF">GCM10009801_81240</name>
</gene>
<dbReference type="InterPro" id="IPR047057">
    <property type="entry name" value="MerR_fam"/>
</dbReference>
<evidence type="ECO:0000313" key="4">
    <source>
        <dbReference type="Proteomes" id="UP001500016"/>
    </source>
</evidence>
<dbReference type="SUPFAM" id="SSF46955">
    <property type="entry name" value="Putative DNA-binding domain"/>
    <property type="match status" value="1"/>
</dbReference>
<evidence type="ECO:0000259" key="2">
    <source>
        <dbReference type="PROSITE" id="PS50937"/>
    </source>
</evidence>
<dbReference type="PANTHER" id="PTHR30204:SF93">
    <property type="entry name" value="HTH MERR-TYPE DOMAIN-CONTAINING PROTEIN"/>
    <property type="match status" value="1"/>
</dbReference>
<evidence type="ECO:0000313" key="3">
    <source>
        <dbReference type="EMBL" id="GAA2105103.1"/>
    </source>
</evidence>
<dbReference type="PROSITE" id="PS50937">
    <property type="entry name" value="HTH_MERR_2"/>
    <property type="match status" value="1"/>
</dbReference>
<dbReference type="EMBL" id="BAAAPE010000032">
    <property type="protein sequence ID" value="GAA2105103.1"/>
    <property type="molecule type" value="Genomic_DNA"/>
</dbReference>
<comment type="caution">
    <text evidence="3">The sequence shown here is derived from an EMBL/GenBank/DDBJ whole genome shotgun (WGS) entry which is preliminary data.</text>
</comment>
<protein>
    <submittedName>
        <fullName evidence="3">MerR family transcriptional regulator</fullName>
    </submittedName>
</protein>
<dbReference type="PRINTS" id="PR00040">
    <property type="entry name" value="HTHMERR"/>
</dbReference>
<dbReference type="SMART" id="SM00422">
    <property type="entry name" value="HTH_MERR"/>
    <property type="match status" value="1"/>
</dbReference>
<dbReference type="Proteomes" id="UP001500016">
    <property type="component" value="Unassembled WGS sequence"/>
</dbReference>
<dbReference type="Pfam" id="PF13411">
    <property type="entry name" value="MerR_1"/>
    <property type="match status" value="1"/>
</dbReference>
<proteinExistence type="predicted"/>
<sequence>MRMKEMARRSGVHERSLRYYEQQGLLSPERLPSGYREYSEADLETVRRIRCLLTAGLSTAVIAQVLPCIRDDDGRLAPTCPNLVGQLRTERERMTREIDALRTSRSLLDTVLDAAPRDVLSRAG</sequence>
<dbReference type="InterPro" id="IPR000551">
    <property type="entry name" value="MerR-type_HTH_dom"/>
</dbReference>
<keyword evidence="1" id="KW-0238">DNA-binding</keyword>
<dbReference type="Gene3D" id="1.10.1660.10">
    <property type="match status" value="1"/>
</dbReference>
<dbReference type="PANTHER" id="PTHR30204">
    <property type="entry name" value="REDOX-CYCLING DRUG-SENSING TRANSCRIPTIONAL ACTIVATOR SOXR"/>
    <property type="match status" value="1"/>
</dbReference>
<accession>A0ABN2X5Z3</accession>
<feature type="domain" description="HTH merR-type" evidence="2">
    <location>
        <begin position="1"/>
        <end position="68"/>
    </location>
</feature>
<dbReference type="InterPro" id="IPR009061">
    <property type="entry name" value="DNA-bd_dom_put_sf"/>
</dbReference>
<evidence type="ECO:0000256" key="1">
    <source>
        <dbReference type="ARBA" id="ARBA00023125"/>
    </source>
</evidence>
<keyword evidence="4" id="KW-1185">Reference proteome</keyword>
<reference evidence="3 4" key="1">
    <citation type="journal article" date="2019" name="Int. J. Syst. Evol. Microbiol.">
        <title>The Global Catalogue of Microorganisms (GCM) 10K type strain sequencing project: providing services to taxonomists for standard genome sequencing and annotation.</title>
        <authorList>
            <consortium name="The Broad Institute Genomics Platform"/>
            <consortium name="The Broad Institute Genome Sequencing Center for Infectious Disease"/>
            <person name="Wu L."/>
            <person name="Ma J."/>
        </authorList>
    </citation>
    <scope>NUCLEOTIDE SEQUENCE [LARGE SCALE GENOMIC DNA]</scope>
    <source>
        <strain evidence="3 4">JCM 15478</strain>
    </source>
</reference>